<keyword evidence="1" id="KW-0812">Transmembrane</keyword>
<evidence type="ECO:0000313" key="2">
    <source>
        <dbReference type="EMBL" id="KRM75937.1"/>
    </source>
</evidence>
<protein>
    <submittedName>
        <fullName evidence="2">Uncharacterized protein</fullName>
    </submittedName>
</protein>
<name>A0A0R2B9M1_SECCO</name>
<comment type="caution">
    <text evidence="2">The sequence shown here is derived from an EMBL/GenBank/DDBJ whole genome shotgun (WGS) entry which is preliminary data.</text>
</comment>
<dbReference type="AlphaFoldDB" id="A0A0R2B9M1"/>
<gene>
    <name evidence="2" type="ORF">FC82_GL002098</name>
</gene>
<reference evidence="2 3" key="1">
    <citation type="journal article" date="2015" name="Genome Announc.">
        <title>Expanding the biotechnology potential of lactobacilli through comparative genomics of 213 strains and associated genera.</title>
        <authorList>
            <person name="Sun Z."/>
            <person name="Harris H.M."/>
            <person name="McCann A."/>
            <person name="Guo C."/>
            <person name="Argimon S."/>
            <person name="Zhang W."/>
            <person name="Yang X."/>
            <person name="Jeffery I.B."/>
            <person name="Cooney J.C."/>
            <person name="Kagawa T.F."/>
            <person name="Liu W."/>
            <person name="Song Y."/>
            <person name="Salvetti E."/>
            <person name="Wrobel A."/>
            <person name="Rasinkangas P."/>
            <person name="Parkhill J."/>
            <person name="Rea M.C."/>
            <person name="O'Sullivan O."/>
            <person name="Ritari J."/>
            <person name="Douillard F.P."/>
            <person name="Paul Ross R."/>
            <person name="Yang R."/>
            <person name="Briner A.E."/>
            <person name="Felis G.E."/>
            <person name="de Vos W.M."/>
            <person name="Barrangou R."/>
            <person name="Klaenhammer T.R."/>
            <person name="Caufield P.W."/>
            <person name="Cui Y."/>
            <person name="Zhang H."/>
            <person name="O'Toole P.W."/>
        </authorList>
    </citation>
    <scope>NUCLEOTIDE SEQUENCE [LARGE SCALE GENOMIC DNA]</scope>
    <source>
        <strain evidence="2 3">DSM 20515</strain>
    </source>
</reference>
<dbReference type="EMBL" id="AYYR01000043">
    <property type="protein sequence ID" value="KRM75937.1"/>
    <property type="molecule type" value="Genomic_DNA"/>
</dbReference>
<sequence length="62" mass="6719">MTVPDTKVQVKLLILFIVGLIVVISALVALYRANHSFKNASTIVMAIVALFMIGVITTLFSL</sequence>
<dbReference type="RefSeq" id="WP_054758733.1">
    <property type="nucleotide sequence ID" value="NZ_AYYR01000043.1"/>
</dbReference>
<evidence type="ECO:0000256" key="1">
    <source>
        <dbReference type="SAM" id="Phobius"/>
    </source>
</evidence>
<feature type="transmembrane region" description="Helical" evidence="1">
    <location>
        <begin position="43"/>
        <end position="61"/>
    </location>
</feature>
<feature type="transmembrane region" description="Helical" evidence="1">
    <location>
        <begin position="12"/>
        <end position="31"/>
    </location>
</feature>
<keyword evidence="1" id="KW-1133">Transmembrane helix</keyword>
<dbReference type="Proteomes" id="UP000051845">
    <property type="component" value="Unassembled WGS sequence"/>
</dbReference>
<accession>A0A0R2B9M1</accession>
<dbReference type="PATRIC" id="fig|1423733.4.peg.2203"/>
<keyword evidence="1" id="KW-0472">Membrane</keyword>
<proteinExistence type="predicted"/>
<evidence type="ECO:0000313" key="3">
    <source>
        <dbReference type="Proteomes" id="UP000051845"/>
    </source>
</evidence>
<dbReference type="STRING" id="33960.TY91_03240"/>
<organism evidence="2 3">
    <name type="scientific">Secundilactobacillus collinoides DSM 20515 = JCM 1123</name>
    <dbReference type="NCBI Taxonomy" id="1423733"/>
    <lineage>
        <taxon>Bacteria</taxon>
        <taxon>Bacillati</taxon>
        <taxon>Bacillota</taxon>
        <taxon>Bacilli</taxon>
        <taxon>Lactobacillales</taxon>
        <taxon>Lactobacillaceae</taxon>
        <taxon>Secundilactobacillus</taxon>
    </lineage>
</organism>